<organism evidence="5 6">
    <name type="scientific">Dyadobacter jiangsuensis</name>
    <dbReference type="NCBI Taxonomy" id="1591085"/>
    <lineage>
        <taxon>Bacteria</taxon>
        <taxon>Pseudomonadati</taxon>
        <taxon>Bacteroidota</taxon>
        <taxon>Cytophagia</taxon>
        <taxon>Cytophagales</taxon>
        <taxon>Spirosomataceae</taxon>
        <taxon>Dyadobacter</taxon>
    </lineage>
</organism>
<feature type="domain" description="HTH merR-type" evidence="4">
    <location>
        <begin position="3"/>
        <end position="72"/>
    </location>
</feature>
<protein>
    <submittedName>
        <fullName evidence="5">DNA-binding transcriptional MerR regulator</fullName>
    </submittedName>
</protein>
<evidence type="ECO:0000256" key="3">
    <source>
        <dbReference type="ARBA" id="ARBA00023163"/>
    </source>
</evidence>
<evidence type="ECO:0000313" key="6">
    <source>
        <dbReference type="Proteomes" id="UP000241964"/>
    </source>
</evidence>
<sequence>MSTYSIRDLERITSTRAHTIRIWEQRYGLLEPERTDTNIRFYNDGHVKKLLNVCTLLNRGMKISRISQLSNAEIREEIDRIIEESLQTDQHIEAWINQAVGAIAGYDARAFHQLFADALQRLGMVEAYEKILYPLLVRTGLMWTKDALLPAQEHFLSNLIRQKLFTAIDALPVPEPGNQKWLLFLHEGEEHEIGLLFAYYLLLRAGQHAVYLGARVPYPDLQSVANDIAPTHIYTFFVGNQPENLAPQLLSQLANDFPDCRICFSGGVEGPENEPRVSHIESIEKLFETIETDAAPTNP</sequence>
<dbReference type="SUPFAM" id="SSF52242">
    <property type="entry name" value="Cobalamin (vitamin B12)-binding domain"/>
    <property type="match status" value="1"/>
</dbReference>
<dbReference type="Proteomes" id="UP000241964">
    <property type="component" value="Unassembled WGS sequence"/>
</dbReference>
<keyword evidence="6" id="KW-1185">Reference proteome</keyword>
<dbReference type="InterPro" id="IPR009061">
    <property type="entry name" value="DNA-bd_dom_put_sf"/>
</dbReference>
<evidence type="ECO:0000256" key="2">
    <source>
        <dbReference type="ARBA" id="ARBA00023125"/>
    </source>
</evidence>
<dbReference type="OrthoDB" id="9800334at2"/>
<dbReference type="EMBL" id="PYAS01000007">
    <property type="protein sequence ID" value="PSL27832.1"/>
    <property type="molecule type" value="Genomic_DNA"/>
</dbReference>
<dbReference type="InterPro" id="IPR047057">
    <property type="entry name" value="MerR_fam"/>
</dbReference>
<dbReference type="InterPro" id="IPR000551">
    <property type="entry name" value="MerR-type_HTH_dom"/>
</dbReference>
<proteinExistence type="predicted"/>
<dbReference type="AlphaFoldDB" id="A0A2P8G1G8"/>
<dbReference type="Gene3D" id="1.10.1660.10">
    <property type="match status" value="1"/>
</dbReference>
<dbReference type="CDD" id="cd01104">
    <property type="entry name" value="HTH_MlrA-CarA"/>
    <property type="match status" value="1"/>
</dbReference>
<dbReference type="InterPro" id="IPR036594">
    <property type="entry name" value="Meth_synthase_dom"/>
</dbReference>
<dbReference type="GO" id="GO:0046872">
    <property type="term" value="F:metal ion binding"/>
    <property type="evidence" value="ECO:0007669"/>
    <property type="project" value="InterPro"/>
</dbReference>
<dbReference type="InterPro" id="IPR003759">
    <property type="entry name" value="Cbl-bd_cap"/>
</dbReference>
<gene>
    <name evidence="5" type="ORF">CLV60_10797</name>
</gene>
<keyword evidence="1" id="KW-0805">Transcription regulation</keyword>
<dbReference type="Gene3D" id="1.10.1240.10">
    <property type="entry name" value="Methionine synthase domain"/>
    <property type="match status" value="1"/>
</dbReference>
<comment type="caution">
    <text evidence="5">The sequence shown here is derived from an EMBL/GenBank/DDBJ whole genome shotgun (WGS) entry which is preliminary data.</text>
</comment>
<dbReference type="PROSITE" id="PS50937">
    <property type="entry name" value="HTH_MERR_2"/>
    <property type="match status" value="1"/>
</dbReference>
<dbReference type="InterPro" id="IPR036724">
    <property type="entry name" value="Cobalamin-bd_sf"/>
</dbReference>
<reference evidence="5 6" key="1">
    <citation type="submission" date="2018-03" db="EMBL/GenBank/DDBJ databases">
        <title>Genomic Encyclopedia of Archaeal and Bacterial Type Strains, Phase II (KMG-II): from individual species to whole genera.</title>
        <authorList>
            <person name="Goeker M."/>
        </authorList>
    </citation>
    <scope>NUCLEOTIDE SEQUENCE [LARGE SCALE GENOMIC DNA]</scope>
    <source>
        <strain evidence="5 6">DSM 29057</strain>
    </source>
</reference>
<keyword evidence="3" id="KW-0804">Transcription</keyword>
<dbReference type="Pfam" id="PF02607">
    <property type="entry name" value="B12-binding_2"/>
    <property type="match status" value="1"/>
</dbReference>
<dbReference type="GO" id="GO:0031419">
    <property type="term" value="F:cobalamin binding"/>
    <property type="evidence" value="ECO:0007669"/>
    <property type="project" value="InterPro"/>
</dbReference>
<dbReference type="SMART" id="SM00422">
    <property type="entry name" value="HTH_MERR"/>
    <property type="match status" value="1"/>
</dbReference>
<dbReference type="GO" id="GO:0003700">
    <property type="term" value="F:DNA-binding transcription factor activity"/>
    <property type="evidence" value="ECO:0007669"/>
    <property type="project" value="InterPro"/>
</dbReference>
<dbReference type="RefSeq" id="WP_106596325.1">
    <property type="nucleotide sequence ID" value="NZ_PYAS01000007.1"/>
</dbReference>
<dbReference type="PANTHER" id="PTHR30204">
    <property type="entry name" value="REDOX-CYCLING DRUG-SENSING TRANSCRIPTIONAL ACTIVATOR SOXR"/>
    <property type="match status" value="1"/>
</dbReference>
<dbReference type="SUPFAM" id="SSF46955">
    <property type="entry name" value="Putative DNA-binding domain"/>
    <property type="match status" value="1"/>
</dbReference>
<name>A0A2P8G1G8_9BACT</name>
<dbReference type="Gene3D" id="3.40.50.280">
    <property type="entry name" value="Cobalamin-binding domain"/>
    <property type="match status" value="1"/>
</dbReference>
<dbReference type="Pfam" id="PF13411">
    <property type="entry name" value="MerR_1"/>
    <property type="match status" value="1"/>
</dbReference>
<keyword evidence="2 5" id="KW-0238">DNA-binding</keyword>
<accession>A0A2P8G1G8</accession>
<dbReference type="PANTHER" id="PTHR30204:SF67">
    <property type="entry name" value="HTH-TYPE TRANSCRIPTIONAL REGULATOR MLRA-RELATED"/>
    <property type="match status" value="1"/>
</dbReference>
<dbReference type="GO" id="GO:0003677">
    <property type="term" value="F:DNA binding"/>
    <property type="evidence" value="ECO:0007669"/>
    <property type="project" value="UniProtKB-KW"/>
</dbReference>
<evidence type="ECO:0000256" key="1">
    <source>
        <dbReference type="ARBA" id="ARBA00023015"/>
    </source>
</evidence>
<evidence type="ECO:0000313" key="5">
    <source>
        <dbReference type="EMBL" id="PSL27832.1"/>
    </source>
</evidence>
<evidence type="ECO:0000259" key="4">
    <source>
        <dbReference type="PROSITE" id="PS50937"/>
    </source>
</evidence>